<dbReference type="PANTHER" id="PTHR31836:SF21">
    <property type="entry name" value="EXPANSIN-LIKE PROTEIN 7"/>
    <property type="match status" value="1"/>
</dbReference>
<dbReference type="EMBL" id="CAIX01000047">
    <property type="protein sequence ID" value="CCI43351.1"/>
    <property type="molecule type" value="Genomic_DNA"/>
</dbReference>
<dbReference type="InterPro" id="IPR051477">
    <property type="entry name" value="Expansin_CellWall"/>
</dbReference>
<evidence type="ECO:0000256" key="1">
    <source>
        <dbReference type="ARBA" id="ARBA00022729"/>
    </source>
</evidence>
<evidence type="ECO:0000313" key="5">
    <source>
        <dbReference type="EMBL" id="CCI43351.1"/>
    </source>
</evidence>
<dbReference type="OrthoDB" id="77736at2759"/>
<dbReference type="InterPro" id="IPR036908">
    <property type="entry name" value="RlpA-like_sf"/>
</dbReference>
<evidence type="ECO:0000256" key="3">
    <source>
        <dbReference type="SAM" id="Phobius"/>
    </source>
</evidence>
<feature type="chain" id="PRO_5001532314" description="Expansin-like EG45 domain-containing protein" evidence="4">
    <location>
        <begin position="19"/>
        <end position="344"/>
    </location>
</feature>
<feature type="compositionally biased region" description="Pro residues" evidence="2">
    <location>
        <begin position="242"/>
        <end position="252"/>
    </location>
</feature>
<keyword evidence="1 4" id="KW-0732">Signal</keyword>
<accession>A0A024G916</accession>
<feature type="compositionally biased region" description="Pro residues" evidence="2">
    <location>
        <begin position="218"/>
        <end position="233"/>
    </location>
</feature>
<dbReference type="PANTHER" id="PTHR31836">
    <property type="match status" value="1"/>
</dbReference>
<dbReference type="Gene3D" id="2.40.40.10">
    <property type="entry name" value="RlpA-like domain"/>
    <property type="match status" value="1"/>
</dbReference>
<name>A0A024G916_9STRA</name>
<protein>
    <recommendedName>
        <fullName evidence="7">Expansin-like EG45 domain-containing protein</fullName>
    </recommendedName>
</protein>
<keyword evidence="3" id="KW-1133">Transmembrane helix</keyword>
<evidence type="ECO:0000313" key="6">
    <source>
        <dbReference type="Proteomes" id="UP000053237"/>
    </source>
</evidence>
<evidence type="ECO:0000256" key="2">
    <source>
        <dbReference type="SAM" id="MobiDB-lite"/>
    </source>
</evidence>
<sequence length="344" mass="36451">MRLISLVFLLQFTTFTSSFEIEATVYGTPHEINDGACGQMEPNPFVPYTFAISEYAYSSGAACGTCYAMTYEGTTITVMASDMCPECTFLHEDLTDKLWNTLIKDTPGVKEGIAFMKVDCPVPDTFKLCLKAGSNPNWLAVQAINLPGAVSGMKISDIIGKRMSTNNFFTVDAQNVDLKNVAVEVTGESGQVISVTVALQPGKCTAVNKQFSTSGPGGPSPSPSTPQIPPSPTSPSSSPPSSSVPPKKPCPPIETKADDGDQNVQHVTTKSGSSPSTTRKVAAPFSIICALGLVVGMTVYMKKRKNAKTLKNDVPPAPLQTVGGNGNYGQSFKTPNHHSDIAIL</sequence>
<evidence type="ECO:0000256" key="4">
    <source>
        <dbReference type="SAM" id="SignalP"/>
    </source>
</evidence>
<gene>
    <name evidence="5" type="ORF">BN9_041350</name>
</gene>
<comment type="caution">
    <text evidence="5">The sequence shown here is derived from an EMBL/GenBank/DDBJ whole genome shotgun (WGS) entry which is preliminary data.</text>
</comment>
<evidence type="ECO:0008006" key="7">
    <source>
        <dbReference type="Google" id="ProtNLM"/>
    </source>
</evidence>
<feature type="transmembrane region" description="Helical" evidence="3">
    <location>
        <begin position="281"/>
        <end position="301"/>
    </location>
</feature>
<keyword evidence="3" id="KW-0812">Transmembrane</keyword>
<organism evidence="5 6">
    <name type="scientific">Albugo candida</name>
    <dbReference type="NCBI Taxonomy" id="65357"/>
    <lineage>
        <taxon>Eukaryota</taxon>
        <taxon>Sar</taxon>
        <taxon>Stramenopiles</taxon>
        <taxon>Oomycota</taxon>
        <taxon>Peronosporomycetes</taxon>
        <taxon>Albuginales</taxon>
        <taxon>Albuginaceae</taxon>
        <taxon>Albugo</taxon>
    </lineage>
</organism>
<feature type="region of interest" description="Disordered" evidence="2">
    <location>
        <begin position="208"/>
        <end position="279"/>
    </location>
</feature>
<dbReference type="InterPro" id="IPR036749">
    <property type="entry name" value="Expansin_CBD_sf"/>
</dbReference>
<keyword evidence="6" id="KW-1185">Reference proteome</keyword>
<reference evidence="5 6" key="1">
    <citation type="submission" date="2012-05" db="EMBL/GenBank/DDBJ databases">
        <title>Recombination and specialization in a pathogen metapopulation.</title>
        <authorList>
            <person name="Gardiner A."/>
            <person name="Kemen E."/>
            <person name="Schultz-Larsen T."/>
            <person name="MacLean D."/>
            <person name="Van Oosterhout C."/>
            <person name="Jones J.D.G."/>
        </authorList>
    </citation>
    <scope>NUCLEOTIDE SEQUENCE [LARGE SCALE GENOMIC DNA]</scope>
    <source>
        <strain evidence="5 6">Ac Nc2</strain>
    </source>
</reference>
<feature type="compositionally biased region" description="Polar residues" evidence="2">
    <location>
        <begin position="262"/>
        <end position="279"/>
    </location>
</feature>
<dbReference type="Gene3D" id="2.60.40.760">
    <property type="entry name" value="Expansin, cellulose-binding-like domain"/>
    <property type="match status" value="1"/>
</dbReference>
<dbReference type="AlphaFoldDB" id="A0A024G916"/>
<proteinExistence type="predicted"/>
<feature type="signal peptide" evidence="4">
    <location>
        <begin position="1"/>
        <end position="18"/>
    </location>
</feature>
<dbReference type="InParanoid" id="A0A024G916"/>
<dbReference type="SUPFAM" id="SSF50685">
    <property type="entry name" value="Barwin-like endoglucanases"/>
    <property type="match status" value="1"/>
</dbReference>
<dbReference type="Proteomes" id="UP000053237">
    <property type="component" value="Unassembled WGS sequence"/>
</dbReference>
<dbReference type="CDD" id="cd22271">
    <property type="entry name" value="DPBB_EXP_N-like"/>
    <property type="match status" value="1"/>
</dbReference>
<keyword evidence="3" id="KW-0472">Membrane</keyword>